<accession>A0A833QLP5</accession>
<evidence type="ECO:0000313" key="1">
    <source>
        <dbReference type="EMBL" id="KAF3324607.1"/>
    </source>
</evidence>
<evidence type="ECO:0000313" key="2">
    <source>
        <dbReference type="Proteomes" id="UP000623129"/>
    </source>
</evidence>
<gene>
    <name evidence="1" type="ORF">FCM35_KLT10764</name>
</gene>
<dbReference type="Proteomes" id="UP000623129">
    <property type="component" value="Unassembled WGS sequence"/>
</dbReference>
<sequence length="91" mass="10082">MAALTSSQLDQNSTNRLRLTISSEIPRSVAPPLFHFDPSLSLSLKPYKLSEIERRKTISSPVKREDAAAATTFLPSVAASDHNLNRDKDPY</sequence>
<dbReference type="EMBL" id="SWLB01000021">
    <property type="protein sequence ID" value="KAF3324607.1"/>
    <property type="molecule type" value="Genomic_DNA"/>
</dbReference>
<name>A0A833QLP5_9POAL</name>
<dbReference type="AlphaFoldDB" id="A0A833QLP5"/>
<proteinExistence type="predicted"/>
<reference evidence="1" key="1">
    <citation type="submission" date="2020-01" db="EMBL/GenBank/DDBJ databases">
        <title>Genome sequence of Kobresia littledalei, the first chromosome-level genome in the family Cyperaceae.</title>
        <authorList>
            <person name="Qu G."/>
        </authorList>
    </citation>
    <scope>NUCLEOTIDE SEQUENCE</scope>
    <source>
        <strain evidence="1">C.B.Clarke</strain>
        <tissue evidence="1">Leaf</tissue>
    </source>
</reference>
<keyword evidence="2" id="KW-1185">Reference proteome</keyword>
<comment type="caution">
    <text evidence="1">The sequence shown here is derived from an EMBL/GenBank/DDBJ whole genome shotgun (WGS) entry which is preliminary data.</text>
</comment>
<protein>
    <submittedName>
        <fullName evidence="1">Uncharacterized protein</fullName>
    </submittedName>
</protein>
<organism evidence="1 2">
    <name type="scientific">Carex littledalei</name>
    <dbReference type="NCBI Taxonomy" id="544730"/>
    <lineage>
        <taxon>Eukaryota</taxon>
        <taxon>Viridiplantae</taxon>
        <taxon>Streptophyta</taxon>
        <taxon>Embryophyta</taxon>
        <taxon>Tracheophyta</taxon>
        <taxon>Spermatophyta</taxon>
        <taxon>Magnoliopsida</taxon>
        <taxon>Liliopsida</taxon>
        <taxon>Poales</taxon>
        <taxon>Cyperaceae</taxon>
        <taxon>Cyperoideae</taxon>
        <taxon>Cariceae</taxon>
        <taxon>Carex</taxon>
        <taxon>Carex subgen. Euthyceras</taxon>
    </lineage>
</organism>